<proteinExistence type="predicted"/>
<dbReference type="Proteomes" id="UP000018144">
    <property type="component" value="Unassembled WGS sequence"/>
</dbReference>
<name>U4L8Y6_PYROM</name>
<keyword evidence="2" id="KW-1185">Reference proteome</keyword>
<accession>U4L8Y6</accession>
<dbReference type="EMBL" id="HF935502">
    <property type="protein sequence ID" value="CCX09986.1"/>
    <property type="molecule type" value="Genomic_DNA"/>
</dbReference>
<gene>
    <name evidence="1" type="ORF">PCON_09579</name>
</gene>
<evidence type="ECO:0000313" key="2">
    <source>
        <dbReference type="Proteomes" id="UP000018144"/>
    </source>
</evidence>
<organism evidence="1 2">
    <name type="scientific">Pyronema omphalodes (strain CBS 100304)</name>
    <name type="common">Pyronema confluens</name>
    <dbReference type="NCBI Taxonomy" id="1076935"/>
    <lineage>
        <taxon>Eukaryota</taxon>
        <taxon>Fungi</taxon>
        <taxon>Dikarya</taxon>
        <taxon>Ascomycota</taxon>
        <taxon>Pezizomycotina</taxon>
        <taxon>Pezizomycetes</taxon>
        <taxon>Pezizales</taxon>
        <taxon>Pyronemataceae</taxon>
        <taxon>Pyronema</taxon>
    </lineage>
</organism>
<reference evidence="1 2" key="1">
    <citation type="journal article" date="2013" name="PLoS Genet.">
        <title>The genome and development-dependent transcriptomes of Pyronema confluens: a window into fungal evolution.</title>
        <authorList>
            <person name="Traeger S."/>
            <person name="Altegoer F."/>
            <person name="Freitag M."/>
            <person name="Gabaldon T."/>
            <person name="Kempken F."/>
            <person name="Kumar A."/>
            <person name="Marcet-Houben M."/>
            <person name="Poggeler S."/>
            <person name="Stajich J.E."/>
            <person name="Nowrousian M."/>
        </authorList>
    </citation>
    <scope>NUCLEOTIDE SEQUENCE [LARGE SCALE GENOMIC DNA]</scope>
    <source>
        <strain evidence="2">CBS 100304</strain>
        <tissue evidence="1">Vegetative mycelium</tissue>
    </source>
</reference>
<protein>
    <submittedName>
        <fullName evidence="1">Uncharacterized protein</fullName>
    </submittedName>
</protein>
<sequence length="73" mass="8206">MFLGLIGPVKFSAFKSSSFLRLFLCGVSSCFESCLLTLSMCFVFEFLPCRSSSSRSIMDAYQIPDHFSGHSFR</sequence>
<evidence type="ECO:0000313" key="1">
    <source>
        <dbReference type="EMBL" id="CCX09986.1"/>
    </source>
</evidence>
<dbReference type="AlphaFoldDB" id="U4L8Y6"/>